<evidence type="ECO:0008006" key="4">
    <source>
        <dbReference type="Google" id="ProtNLM"/>
    </source>
</evidence>
<dbReference type="RefSeq" id="WP_238247594.1">
    <property type="nucleotide sequence ID" value="NZ_BPQX01000011.1"/>
</dbReference>
<keyword evidence="3" id="KW-1185">Reference proteome</keyword>
<organism evidence="2 3">
    <name type="scientific">Methylobacterium persicinum</name>
    <dbReference type="NCBI Taxonomy" id="374426"/>
    <lineage>
        <taxon>Bacteria</taxon>
        <taxon>Pseudomonadati</taxon>
        <taxon>Pseudomonadota</taxon>
        <taxon>Alphaproteobacteria</taxon>
        <taxon>Hyphomicrobiales</taxon>
        <taxon>Methylobacteriaceae</taxon>
        <taxon>Methylobacterium</taxon>
    </lineage>
</organism>
<dbReference type="Proteomes" id="UP001236369">
    <property type="component" value="Unassembled WGS sequence"/>
</dbReference>
<dbReference type="EMBL" id="JAUSVV010000001">
    <property type="protein sequence ID" value="MDQ0440822.1"/>
    <property type="molecule type" value="Genomic_DNA"/>
</dbReference>
<feature type="compositionally biased region" description="Basic residues" evidence="1">
    <location>
        <begin position="1"/>
        <end position="14"/>
    </location>
</feature>
<feature type="region of interest" description="Disordered" evidence="1">
    <location>
        <begin position="1"/>
        <end position="40"/>
    </location>
</feature>
<evidence type="ECO:0000313" key="3">
    <source>
        <dbReference type="Proteomes" id="UP001236369"/>
    </source>
</evidence>
<proteinExistence type="predicted"/>
<gene>
    <name evidence="2" type="ORF">QO016_000299</name>
</gene>
<feature type="compositionally biased region" description="Low complexity" evidence="1">
    <location>
        <begin position="21"/>
        <end position="37"/>
    </location>
</feature>
<protein>
    <recommendedName>
        <fullName evidence="4">Phasin domain-containing protein</fullName>
    </recommendedName>
</protein>
<reference evidence="2 3" key="1">
    <citation type="submission" date="2023-07" db="EMBL/GenBank/DDBJ databases">
        <title>Genomic Encyclopedia of Type Strains, Phase IV (KMG-IV): sequencing the most valuable type-strain genomes for metagenomic binning, comparative biology and taxonomic classification.</title>
        <authorList>
            <person name="Goeker M."/>
        </authorList>
    </citation>
    <scope>NUCLEOTIDE SEQUENCE [LARGE SCALE GENOMIC DNA]</scope>
    <source>
        <strain evidence="2 3">DSM 19562</strain>
    </source>
</reference>
<accession>A0ABU0HES8</accession>
<sequence>MSKPRRPRNAKSAHKPPVAPPGADATTTATGPGDHPAFNSLSAHEAPVQTADALDPTAIPPIAALAMPDAAPAIAMEIVMTDGPLPEALPESVGDHPAPAPSRPDIAAPPHSVGHFGTTVMNYVIGEGEAFAAHMRALAGARSMADFVRLQIGEFQRAADATLTCWGILALSASRAASPR</sequence>
<evidence type="ECO:0000256" key="1">
    <source>
        <dbReference type="SAM" id="MobiDB-lite"/>
    </source>
</evidence>
<comment type="caution">
    <text evidence="2">The sequence shown here is derived from an EMBL/GenBank/DDBJ whole genome shotgun (WGS) entry which is preliminary data.</text>
</comment>
<name>A0ABU0HES8_9HYPH</name>
<evidence type="ECO:0000313" key="2">
    <source>
        <dbReference type="EMBL" id="MDQ0440822.1"/>
    </source>
</evidence>